<accession>A0A448WXH5</accession>
<feature type="region of interest" description="Disordered" evidence="1">
    <location>
        <begin position="142"/>
        <end position="196"/>
    </location>
</feature>
<feature type="compositionally biased region" description="Acidic residues" evidence="1">
    <location>
        <begin position="103"/>
        <end position="114"/>
    </location>
</feature>
<dbReference type="EMBL" id="CAAALY010057067">
    <property type="protein sequence ID" value="VEL22550.1"/>
    <property type="molecule type" value="Genomic_DNA"/>
</dbReference>
<feature type="compositionally biased region" description="Acidic residues" evidence="1">
    <location>
        <begin position="164"/>
        <end position="195"/>
    </location>
</feature>
<name>A0A448WXH5_9PLAT</name>
<keyword evidence="3" id="KW-1185">Reference proteome</keyword>
<reference evidence="2" key="1">
    <citation type="submission" date="2018-11" db="EMBL/GenBank/DDBJ databases">
        <authorList>
            <consortium name="Pathogen Informatics"/>
        </authorList>
    </citation>
    <scope>NUCLEOTIDE SEQUENCE</scope>
</reference>
<evidence type="ECO:0000313" key="3">
    <source>
        <dbReference type="Proteomes" id="UP000784294"/>
    </source>
</evidence>
<organism evidence="2 3">
    <name type="scientific">Protopolystoma xenopodis</name>
    <dbReference type="NCBI Taxonomy" id="117903"/>
    <lineage>
        <taxon>Eukaryota</taxon>
        <taxon>Metazoa</taxon>
        <taxon>Spiralia</taxon>
        <taxon>Lophotrochozoa</taxon>
        <taxon>Platyhelminthes</taxon>
        <taxon>Monogenea</taxon>
        <taxon>Polyopisthocotylea</taxon>
        <taxon>Polystomatidea</taxon>
        <taxon>Polystomatidae</taxon>
        <taxon>Protopolystoma</taxon>
    </lineage>
</organism>
<comment type="caution">
    <text evidence="2">The sequence shown here is derived from an EMBL/GenBank/DDBJ whole genome shotgun (WGS) entry which is preliminary data.</text>
</comment>
<sequence>MILNPDNIESDELQTANDQPNVQALKTVAVSENSALFHSILGQRRRRELAATGDKSFISDATTSKKTARFIGAQQEEESASTKENMMEEREEEEEFQALVTLEEGDAGDEEEEEYGKVKDNGGKVERTEEICERHEAVLAMKQKRDERTEWKDEDEEFKYANDFTDEEDDDEEEPEENEEEKEDDEEEDEDDEELAATLYQLTKDNSRLMSLNASYLERIKAERERCVQLKCFTILPC</sequence>
<feature type="region of interest" description="Disordered" evidence="1">
    <location>
        <begin position="102"/>
        <end position="121"/>
    </location>
</feature>
<evidence type="ECO:0000256" key="1">
    <source>
        <dbReference type="SAM" id="MobiDB-lite"/>
    </source>
</evidence>
<gene>
    <name evidence="2" type="ORF">PXEA_LOCUS15990</name>
</gene>
<evidence type="ECO:0000313" key="2">
    <source>
        <dbReference type="EMBL" id="VEL22550.1"/>
    </source>
</evidence>
<dbReference type="Proteomes" id="UP000784294">
    <property type="component" value="Unassembled WGS sequence"/>
</dbReference>
<proteinExistence type="predicted"/>
<feature type="region of interest" description="Disordered" evidence="1">
    <location>
        <begin position="48"/>
        <end position="96"/>
    </location>
</feature>
<protein>
    <submittedName>
        <fullName evidence="2">Uncharacterized protein</fullName>
    </submittedName>
</protein>
<feature type="compositionally biased region" description="Basic and acidic residues" evidence="1">
    <location>
        <begin position="142"/>
        <end position="151"/>
    </location>
</feature>
<dbReference type="AlphaFoldDB" id="A0A448WXH5"/>